<comment type="caution">
    <text evidence="1">The sequence shown here is derived from an EMBL/GenBank/DDBJ whole genome shotgun (WGS) entry which is preliminary data.</text>
</comment>
<dbReference type="Proteomes" id="UP000233551">
    <property type="component" value="Unassembled WGS sequence"/>
</dbReference>
<sequence>MDRRSCSPYFKDLNALIIFWPNCDGLAPACEERDCEGQLVLEGMTRSSRIFGQYKSNAETFLCNYAQKGSGNFEMTAGGMLWFLPWETSSMLAQLPL</sequence>
<proteinExistence type="predicted"/>
<protein>
    <submittedName>
        <fullName evidence="1">Uncharacterized protein</fullName>
    </submittedName>
</protein>
<dbReference type="AlphaFoldDB" id="A0A2I0JSX3"/>
<accession>A0A2I0JSX3</accession>
<organism evidence="1 2">
    <name type="scientific">Punica granatum</name>
    <name type="common">Pomegranate</name>
    <dbReference type="NCBI Taxonomy" id="22663"/>
    <lineage>
        <taxon>Eukaryota</taxon>
        <taxon>Viridiplantae</taxon>
        <taxon>Streptophyta</taxon>
        <taxon>Embryophyta</taxon>
        <taxon>Tracheophyta</taxon>
        <taxon>Spermatophyta</taxon>
        <taxon>Magnoliopsida</taxon>
        <taxon>eudicotyledons</taxon>
        <taxon>Gunneridae</taxon>
        <taxon>Pentapetalae</taxon>
        <taxon>rosids</taxon>
        <taxon>malvids</taxon>
        <taxon>Myrtales</taxon>
        <taxon>Lythraceae</taxon>
        <taxon>Punica</taxon>
    </lineage>
</organism>
<reference evidence="1 2" key="1">
    <citation type="submission" date="2017-11" db="EMBL/GenBank/DDBJ databases">
        <title>De-novo sequencing of pomegranate (Punica granatum L.) genome.</title>
        <authorList>
            <person name="Akparov Z."/>
            <person name="Amiraslanov A."/>
            <person name="Hajiyeva S."/>
            <person name="Abbasov M."/>
            <person name="Kaur K."/>
            <person name="Hamwieh A."/>
            <person name="Solovyev V."/>
            <person name="Salamov A."/>
            <person name="Braich B."/>
            <person name="Kosarev P."/>
            <person name="Mahmoud A."/>
            <person name="Hajiyev E."/>
            <person name="Babayeva S."/>
            <person name="Izzatullayeva V."/>
            <person name="Mammadov A."/>
            <person name="Mammadov A."/>
            <person name="Sharifova S."/>
            <person name="Ojaghi J."/>
            <person name="Eynullazada K."/>
            <person name="Bayramov B."/>
            <person name="Abdulazimova A."/>
            <person name="Shahmuradov I."/>
        </authorList>
    </citation>
    <scope>NUCLEOTIDE SEQUENCE [LARGE SCALE GENOMIC DNA]</scope>
    <source>
        <strain evidence="2">cv. AG2017</strain>
        <tissue evidence="1">Leaf</tissue>
    </source>
</reference>
<gene>
    <name evidence="1" type="ORF">CRG98_020229</name>
</gene>
<evidence type="ECO:0000313" key="1">
    <source>
        <dbReference type="EMBL" id="PKI59398.1"/>
    </source>
</evidence>
<keyword evidence="2" id="KW-1185">Reference proteome</keyword>
<evidence type="ECO:0000313" key="2">
    <source>
        <dbReference type="Proteomes" id="UP000233551"/>
    </source>
</evidence>
<name>A0A2I0JSX3_PUNGR</name>
<dbReference type="EMBL" id="PGOL01001277">
    <property type="protein sequence ID" value="PKI59398.1"/>
    <property type="molecule type" value="Genomic_DNA"/>
</dbReference>